<gene>
    <name evidence="1" type="ORF">DCO56_19735</name>
</gene>
<proteinExistence type="predicted"/>
<comment type="caution">
    <text evidence="1">The sequence shown here is derived from an EMBL/GenBank/DDBJ whole genome shotgun (WGS) entry which is preliminary data.</text>
</comment>
<reference evidence="1 2" key="1">
    <citation type="submission" date="2018-04" db="EMBL/GenBank/DDBJ databases">
        <title>Sphingobacterium sp. M46 Genome.</title>
        <authorList>
            <person name="Cheng J."/>
            <person name="Li Y."/>
        </authorList>
    </citation>
    <scope>NUCLEOTIDE SEQUENCE [LARGE SCALE GENOMIC DNA]</scope>
    <source>
        <strain evidence="1 2">M46</strain>
    </source>
</reference>
<dbReference type="Proteomes" id="UP000250831">
    <property type="component" value="Unassembled WGS sequence"/>
</dbReference>
<dbReference type="RefSeq" id="WP_108635463.1">
    <property type="nucleotide sequence ID" value="NZ_QCXX01000005.1"/>
</dbReference>
<dbReference type="EMBL" id="QCXX01000005">
    <property type="protein sequence ID" value="PUV23144.1"/>
    <property type="molecule type" value="Genomic_DNA"/>
</dbReference>
<name>A0A363NQU6_9SPHI</name>
<organism evidence="1 2">
    <name type="scientific">Sphingobacterium athyrii</name>
    <dbReference type="NCBI Taxonomy" id="2152717"/>
    <lineage>
        <taxon>Bacteria</taxon>
        <taxon>Pseudomonadati</taxon>
        <taxon>Bacteroidota</taxon>
        <taxon>Sphingobacteriia</taxon>
        <taxon>Sphingobacteriales</taxon>
        <taxon>Sphingobacteriaceae</taxon>
        <taxon>Sphingobacterium</taxon>
    </lineage>
</organism>
<keyword evidence="2" id="KW-1185">Reference proteome</keyword>
<dbReference type="AlphaFoldDB" id="A0A363NQU6"/>
<accession>A0A363NQU6</accession>
<evidence type="ECO:0000313" key="1">
    <source>
        <dbReference type="EMBL" id="PUV23144.1"/>
    </source>
</evidence>
<protein>
    <submittedName>
        <fullName evidence="1">Uncharacterized protein</fullName>
    </submittedName>
</protein>
<evidence type="ECO:0000313" key="2">
    <source>
        <dbReference type="Proteomes" id="UP000250831"/>
    </source>
</evidence>
<sequence length="318" mass="37709">MIEEMPFNIDIKLNPFRLKQCYQNDYNTKDWTDNQHFAFMAYPLGYIDENGKKFWHDDYSMIYDLSSMLLNEDYENLDQYHKEMILALIFESLCLINTYLDYEWELHYKLLDNKESDGMNHQELVNWEIADVEELVKLLRIRKNISRSEISIKHRDEKGNLISQDNILVDPASSKEILDKLIDDRYSKFDDRIKGRYNTNFITSNSILSVAINEGLEFEFTLEYFIRLHKQMCVFKISKNKSARRIFSSLVAKSLMKFLDILIDEAGPKVAPMMKQKHLYIFSAMRFFGMIPIDSPKLIPPSGNYSEKEDFIKDLLKM</sequence>